<dbReference type="PROSITE" id="PS50943">
    <property type="entry name" value="HTH_CROC1"/>
    <property type="match status" value="1"/>
</dbReference>
<dbReference type="SMART" id="SM00530">
    <property type="entry name" value="HTH_XRE"/>
    <property type="match status" value="1"/>
</dbReference>
<dbReference type="InterPro" id="IPR010982">
    <property type="entry name" value="Lambda_DNA-bd_dom_sf"/>
</dbReference>
<accession>A0ABC9VG99</accession>
<protein>
    <submittedName>
        <fullName evidence="2">Helix-turn-helix domain-containing protein</fullName>
    </submittedName>
</protein>
<dbReference type="Gene3D" id="1.10.260.40">
    <property type="entry name" value="lambda repressor-like DNA-binding domains"/>
    <property type="match status" value="1"/>
</dbReference>
<evidence type="ECO:0000313" key="2">
    <source>
        <dbReference type="EMBL" id="EZP77646.1"/>
    </source>
</evidence>
<dbReference type="InterPro" id="IPR001387">
    <property type="entry name" value="Cro/C1-type_HTH"/>
</dbReference>
<dbReference type="Proteomes" id="UP000023566">
    <property type="component" value="Chromosome"/>
</dbReference>
<gene>
    <name evidence="2" type="ORF">H839_08434</name>
</gene>
<organism evidence="2 3">
    <name type="scientific">Parageobacillus genomosp. 1</name>
    <dbReference type="NCBI Taxonomy" id="1295642"/>
    <lineage>
        <taxon>Bacteria</taxon>
        <taxon>Bacillati</taxon>
        <taxon>Bacillota</taxon>
        <taxon>Bacilli</taxon>
        <taxon>Bacillales</taxon>
        <taxon>Anoxybacillaceae</taxon>
        <taxon>Parageobacillus</taxon>
    </lineage>
</organism>
<dbReference type="CDD" id="cd00093">
    <property type="entry name" value="HTH_XRE"/>
    <property type="match status" value="1"/>
</dbReference>
<evidence type="ECO:0000313" key="3">
    <source>
        <dbReference type="Proteomes" id="UP000023566"/>
    </source>
</evidence>
<dbReference type="Pfam" id="PF01381">
    <property type="entry name" value="HTH_3"/>
    <property type="match status" value="1"/>
</dbReference>
<dbReference type="SUPFAM" id="SSF47413">
    <property type="entry name" value="lambda repressor-like DNA-binding domains"/>
    <property type="match status" value="1"/>
</dbReference>
<proteinExistence type="predicted"/>
<comment type="caution">
    <text evidence="2">The sequence shown here is derived from an EMBL/GenBank/DDBJ whole genome shotgun (WGS) entry which is preliminary data.</text>
</comment>
<keyword evidence="3" id="KW-1185">Reference proteome</keyword>
<dbReference type="AlphaFoldDB" id="A0ABC9VG99"/>
<reference evidence="2 3" key="1">
    <citation type="journal article" date="2014" name="Appl. Microbiol. Biotechnol.">
        <title>Transformable facultative thermophile Geobacillus stearothermophilus NUB3621 as a host strain for metabolic engineering.</title>
        <authorList>
            <person name="Blanchard K."/>
            <person name="Robic S."/>
            <person name="Matsumura I."/>
        </authorList>
    </citation>
    <scope>NUCLEOTIDE SEQUENCE [LARGE SCALE GENOMIC DNA]</scope>
    <source>
        <strain evidence="2 3">NUB3621</strain>
    </source>
</reference>
<dbReference type="EMBL" id="AOTZ01000004">
    <property type="protein sequence ID" value="EZP77646.1"/>
    <property type="molecule type" value="Genomic_DNA"/>
</dbReference>
<sequence>MFLKSRIGEQIERSGYRRDYIAKQIEVSYRQLAKYISGESFPTVPKLFALARLLGCKADDLYEVLEEDVHE</sequence>
<evidence type="ECO:0000259" key="1">
    <source>
        <dbReference type="PROSITE" id="PS50943"/>
    </source>
</evidence>
<name>A0ABC9VG99_9BACL</name>
<feature type="domain" description="HTH cro/C1-type" evidence="1">
    <location>
        <begin position="22"/>
        <end position="61"/>
    </location>
</feature>